<reference evidence="9" key="1">
    <citation type="journal article" date="2019" name="Int. J. Syst. Evol. Microbiol.">
        <title>The Global Catalogue of Microorganisms (GCM) 10K type strain sequencing project: providing services to taxonomists for standard genome sequencing and annotation.</title>
        <authorList>
            <consortium name="The Broad Institute Genomics Platform"/>
            <consortium name="The Broad Institute Genome Sequencing Center for Infectious Disease"/>
            <person name="Wu L."/>
            <person name="Ma J."/>
        </authorList>
    </citation>
    <scope>NUCLEOTIDE SEQUENCE [LARGE SCALE GENOMIC DNA]</scope>
    <source>
        <strain evidence="9">WLHS5</strain>
    </source>
</reference>
<keyword evidence="9" id="KW-1185">Reference proteome</keyword>
<evidence type="ECO:0000313" key="9">
    <source>
        <dbReference type="Proteomes" id="UP001596504"/>
    </source>
</evidence>
<dbReference type="PANTHER" id="PTHR30106:SF2">
    <property type="entry name" value="UPF0324 INNER MEMBRANE PROTEIN YEIH"/>
    <property type="match status" value="1"/>
</dbReference>
<gene>
    <name evidence="8" type="ORF">ACFQRI_26640</name>
</gene>
<evidence type="ECO:0000256" key="7">
    <source>
        <dbReference type="SAM" id="Phobius"/>
    </source>
</evidence>
<evidence type="ECO:0000313" key="8">
    <source>
        <dbReference type="EMBL" id="MFC7345005.1"/>
    </source>
</evidence>
<feature type="transmembrane region" description="Helical" evidence="7">
    <location>
        <begin position="306"/>
        <end position="325"/>
    </location>
</feature>
<accession>A0ABW2LU12</accession>
<dbReference type="Pfam" id="PF03601">
    <property type="entry name" value="Cons_hypoth698"/>
    <property type="match status" value="1"/>
</dbReference>
<dbReference type="PANTHER" id="PTHR30106">
    <property type="entry name" value="INNER MEMBRANE PROTEIN YEIH-RELATED"/>
    <property type="match status" value="1"/>
</dbReference>
<keyword evidence="4 7" id="KW-0812">Transmembrane</keyword>
<dbReference type="Proteomes" id="UP001596504">
    <property type="component" value="Unassembled WGS sequence"/>
</dbReference>
<comment type="subcellular location">
    <subcellularLocation>
        <location evidence="1">Cell membrane</location>
        <topology evidence="1">Multi-pass membrane protein</topology>
    </subcellularLocation>
</comment>
<feature type="transmembrane region" description="Helical" evidence="7">
    <location>
        <begin position="41"/>
        <end position="62"/>
    </location>
</feature>
<proteinExistence type="inferred from homology"/>
<feature type="transmembrane region" description="Helical" evidence="7">
    <location>
        <begin position="213"/>
        <end position="232"/>
    </location>
</feature>
<comment type="caution">
    <text evidence="8">The sequence shown here is derived from an EMBL/GenBank/DDBJ whole genome shotgun (WGS) entry which is preliminary data.</text>
</comment>
<feature type="transmembrane region" description="Helical" evidence="7">
    <location>
        <begin position="153"/>
        <end position="170"/>
    </location>
</feature>
<organism evidence="8 9">
    <name type="scientific">Saccharopolyspora griseoalba</name>
    <dbReference type="NCBI Taxonomy" id="1431848"/>
    <lineage>
        <taxon>Bacteria</taxon>
        <taxon>Bacillati</taxon>
        <taxon>Actinomycetota</taxon>
        <taxon>Actinomycetes</taxon>
        <taxon>Pseudonocardiales</taxon>
        <taxon>Pseudonocardiaceae</taxon>
        <taxon>Saccharopolyspora</taxon>
    </lineage>
</organism>
<evidence type="ECO:0000256" key="4">
    <source>
        <dbReference type="ARBA" id="ARBA00022692"/>
    </source>
</evidence>
<keyword evidence="6 7" id="KW-0472">Membrane</keyword>
<feature type="transmembrane region" description="Helical" evidence="7">
    <location>
        <begin position="99"/>
        <end position="117"/>
    </location>
</feature>
<evidence type="ECO:0000256" key="3">
    <source>
        <dbReference type="ARBA" id="ARBA00022475"/>
    </source>
</evidence>
<feature type="transmembrane region" description="Helical" evidence="7">
    <location>
        <begin position="123"/>
        <end position="141"/>
    </location>
</feature>
<evidence type="ECO:0000256" key="2">
    <source>
        <dbReference type="ARBA" id="ARBA00007977"/>
    </source>
</evidence>
<feature type="transmembrane region" description="Helical" evidence="7">
    <location>
        <begin position="281"/>
        <end position="300"/>
    </location>
</feature>
<dbReference type="InterPro" id="IPR018383">
    <property type="entry name" value="UPF0324_pro"/>
</dbReference>
<keyword evidence="3" id="KW-1003">Cell membrane</keyword>
<comment type="similarity">
    <text evidence="2">Belongs to the UPF0324 family.</text>
</comment>
<sequence length="360" mass="35426">MSTCADDGYRLAGARSRLASMATTASDHAPLPAPRSGVARLVPGVAVTAIGVAAAHALGLLLPGASALVLAVVLGVLTGHLPFLPASARPGLAWSTRKLLRVGVVLLGLQLSVTHLIGLGPGALLAVVSTVVVTFLGTLLIGRLLGVARGLNLLVATGFSICGASAIAAVEGVADAEEEDVAAAVALVTLYGGLAIAAVPAVGGWLGLAGPELGSWAGLSVHEVAQVVAAAAPAGAAAVTTAVIVKLARVVLLAPLVAIIGATERRRLPAGGGKRPPIVPLFLLGFLAMMAVRSTGLLPAPVLGGASALTTLLLAAALFALGTTVRIPALLRTGARAVLLGLCSTLLIACAALASLHLLT</sequence>
<dbReference type="EMBL" id="JBHTCJ010000023">
    <property type="protein sequence ID" value="MFC7345005.1"/>
    <property type="molecule type" value="Genomic_DNA"/>
</dbReference>
<protein>
    <submittedName>
        <fullName evidence="8">YeiH family protein</fullName>
    </submittedName>
</protein>
<feature type="transmembrane region" description="Helical" evidence="7">
    <location>
        <begin position="238"/>
        <end position="260"/>
    </location>
</feature>
<feature type="transmembrane region" description="Helical" evidence="7">
    <location>
        <begin position="68"/>
        <end position="87"/>
    </location>
</feature>
<name>A0ABW2LU12_9PSEU</name>
<evidence type="ECO:0000256" key="5">
    <source>
        <dbReference type="ARBA" id="ARBA00022989"/>
    </source>
</evidence>
<dbReference type="RefSeq" id="WP_380673337.1">
    <property type="nucleotide sequence ID" value="NZ_JBHTCJ010000023.1"/>
</dbReference>
<feature type="transmembrane region" description="Helical" evidence="7">
    <location>
        <begin position="182"/>
        <end position="206"/>
    </location>
</feature>
<feature type="transmembrane region" description="Helical" evidence="7">
    <location>
        <begin position="337"/>
        <end position="359"/>
    </location>
</feature>
<evidence type="ECO:0000256" key="6">
    <source>
        <dbReference type="ARBA" id="ARBA00023136"/>
    </source>
</evidence>
<evidence type="ECO:0000256" key="1">
    <source>
        <dbReference type="ARBA" id="ARBA00004651"/>
    </source>
</evidence>
<keyword evidence="5 7" id="KW-1133">Transmembrane helix</keyword>